<name>A0A0K9P5R9_ZOSMR</name>
<dbReference type="AlphaFoldDB" id="A0A0K9P5R9"/>
<dbReference type="PANTHER" id="PTHR36309">
    <property type="entry name" value="RNA-BINDING (RRM/RBD/RNP MOTIFS) FAMILY PROTEIN"/>
    <property type="match status" value="1"/>
</dbReference>
<proteinExistence type="predicted"/>
<dbReference type="Pfam" id="PF00076">
    <property type="entry name" value="RRM_1"/>
    <property type="match status" value="1"/>
</dbReference>
<comment type="caution">
    <text evidence="3">The sequence shown here is derived from an EMBL/GenBank/DDBJ whole genome shotgun (WGS) entry which is preliminary data.</text>
</comment>
<gene>
    <name evidence="3" type="ORF">ZOSMA_373G00190</name>
</gene>
<evidence type="ECO:0000313" key="4">
    <source>
        <dbReference type="Proteomes" id="UP000036987"/>
    </source>
</evidence>
<dbReference type="CDD" id="cd00590">
    <property type="entry name" value="RRM_SF"/>
    <property type="match status" value="1"/>
</dbReference>
<keyword evidence="4" id="KW-1185">Reference proteome</keyword>
<dbReference type="OMA" id="MFDDRPI"/>
<dbReference type="PANTHER" id="PTHR36309:SF1">
    <property type="entry name" value="RNA-BINDING (RRM_RBD_RNP MOTIFS) FAMILY PROTEIN"/>
    <property type="match status" value="1"/>
</dbReference>
<dbReference type="Gene3D" id="3.30.70.330">
    <property type="match status" value="1"/>
</dbReference>
<organism evidence="3 4">
    <name type="scientific">Zostera marina</name>
    <name type="common">Eelgrass</name>
    <dbReference type="NCBI Taxonomy" id="29655"/>
    <lineage>
        <taxon>Eukaryota</taxon>
        <taxon>Viridiplantae</taxon>
        <taxon>Streptophyta</taxon>
        <taxon>Embryophyta</taxon>
        <taxon>Tracheophyta</taxon>
        <taxon>Spermatophyta</taxon>
        <taxon>Magnoliopsida</taxon>
        <taxon>Liliopsida</taxon>
        <taxon>Zosteraceae</taxon>
        <taxon>Zostera</taxon>
    </lineage>
</organism>
<sequence>MRNPIDDEAKAYAEFDEKVKRTLLIDNLSHHVTAQMLKSALSQFGIIISVKFIPNYIILQDIPQAALVEMKNKHQAEYIVNLIKKQPFMLCGIPRPVRAEFAKHANFADRPKRPGKSITVEWLKPNHPNFDVAKKLKNIVKKHDAESSALLKYQLEEEEMLVKPQEEMLKNNYRKYEMIEKSLEDSSCYRLAGYYNITLKDD</sequence>
<dbReference type="EMBL" id="LFYR01001161">
    <property type="protein sequence ID" value="KMZ64371.1"/>
    <property type="molecule type" value="Genomic_DNA"/>
</dbReference>
<dbReference type="PROSITE" id="PS50102">
    <property type="entry name" value="RRM"/>
    <property type="match status" value="1"/>
</dbReference>
<dbReference type="InterPro" id="IPR035979">
    <property type="entry name" value="RBD_domain_sf"/>
</dbReference>
<dbReference type="OrthoDB" id="1913496at2759"/>
<evidence type="ECO:0000256" key="1">
    <source>
        <dbReference type="PROSITE-ProRule" id="PRU00176"/>
    </source>
</evidence>
<dbReference type="GO" id="GO:0003723">
    <property type="term" value="F:RNA binding"/>
    <property type="evidence" value="ECO:0007669"/>
    <property type="project" value="UniProtKB-UniRule"/>
</dbReference>
<accession>A0A0K9P5R9</accession>
<feature type="domain" description="RRM" evidence="2">
    <location>
        <begin position="21"/>
        <end position="104"/>
    </location>
</feature>
<dbReference type="InterPro" id="IPR053316">
    <property type="entry name" value="Epigenetic_reg_gene_expr"/>
</dbReference>
<keyword evidence="1" id="KW-0694">RNA-binding</keyword>
<protein>
    <recommendedName>
        <fullName evidence="2">RRM domain-containing protein</fullName>
    </recommendedName>
</protein>
<dbReference type="Proteomes" id="UP000036987">
    <property type="component" value="Unassembled WGS sequence"/>
</dbReference>
<evidence type="ECO:0000313" key="3">
    <source>
        <dbReference type="EMBL" id="KMZ64371.1"/>
    </source>
</evidence>
<dbReference type="SUPFAM" id="SSF54928">
    <property type="entry name" value="RNA-binding domain, RBD"/>
    <property type="match status" value="1"/>
</dbReference>
<dbReference type="InterPro" id="IPR012677">
    <property type="entry name" value="Nucleotide-bd_a/b_plait_sf"/>
</dbReference>
<dbReference type="InterPro" id="IPR000504">
    <property type="entry name" value="RRM_dom"/>
</dbReference>
<reference evidence="4" key="1">
    <citation type="journal article" date="2016" name="Nature">
        <title>The genome of the seagrass Zostera marina reveals angiosperm adaptation to the sea.</title>
        <authorList>
            <person name="Olsen J.L."/>
            <person name="Rouze P."/>
            <person name="Verhelst B."/>
            <person name="Lin Y.-C."/>
            <person name="Bayer T."/>
            <person name="Collen J."/>
            <person name="Dattolo E."/>
            <person name="De Paoli E."/>
            <person name="Dittami S."/>
            <person name="Maumus F."/>
            <person name="Michel G."/>
            <person name="Kersting A."/>
            <person name="Lauritano C."/>
            <person name="Lohaus R."/>
            <person name="Toepel M."/>
            <person name="Tonon T."/>
            <person name="Vanneste K."/>
            <person name="Amirebrahimi M."/>
            <person name="Brakel J."/>
            <person name="Bostroem C."/>
            <person name="Chovatia M."/>
            <person name="Grimwood J."/>
            <person name="Jenkins J.W."/>
            <person name="Jueterbock A."/>
            <person name="Mraz A."/>
            <person name="Stam W.T."/>
            <person name="Tice H."/>
            <person name="Bornberg-Bauer E."/>
            <person name="Green P.J."/>
            <person name="Pearson G.A."/>
            <person name="Procaccini G."/>
            <person name="Duarte C.M."/>
            <person name="Schmutz J."/>
            <person name="Reusch T.B.H."/>
            <person name="Van de Peer Y."/>
        </authorList>
    </citation>
    <scope>NUCLEOTIDE SEQUENCE [LARGE SCALE GENOMIC DNA]</scope>
    <source>
        <strain evidence="4">cv. Finnish</strain>
    </source>
</reference>
<evidence type="ECO:0000259" key="2">
    <source>
        <dbReference type="PROSITE" id="PS50102"/>
    </source>
</evidence>